<reference evidence="3" key="1">
    <citation type="submission" date="2023-03" db="EMBL/GenBank/DDBJ databases">
        <title>Massive genome expansion in bonnet fungi (Mycena s.s.) driven by repeated elements and novel gene families across ecological guilds.</title>
        <authorList>
            <consortium name="Lawrence Berkeley National Laboratory"/>
            <person name="Harder C.B."/>
            <person name="Miyauchi S."/>
            <person name="Viragh M."/>
            <person name="Kuo A."/>
            <person name="Thoen E."/>
            <person name="Andreopoulos B."/>
            <person name="Lu D."/>
            <person name="Skrede I."/>
            <person name="Drula E."/>
            <person name="Henrissat B."/>
            <person name="Morin E."/>
            <person name="Kohler A."/>
            <person name="Barry K."/>
            <person name="LaButti K."/>
            <person name="Morin E."/>
            <person name="Salamov A."/>
            <person name="Lipzen A."/>
            <person name="Mereny Z."/>
            <person name="Hegedus B."/>
            <person name="Baldrian P."/>
            <person name="Stursova M."/>
            <person name="Weitz H."/>
            <person name="Taylor A."/>
            <person name="Grigoriev I.V."/>
            <person name="Nagy L.G."/>
            <person name="Martin F."/>
            <person name="Kauserud H."/>
        </authorList>
    </citation>
    <scope>NUCLEOTIDE SEQUENCE</scope>
    <source>
        <strain evidence="3">9144</strain>
    </source>
</reference>
<accession>A0AAD6YJZ9</accession>
<evidence type="ECO:0000313" key="3">
    <source>
        <dbReference type="EMBL" id="KAJ7217815.1"/>
    </source>
</evidence>
<sequence>MPVARVQHLFDHIPHHQTQSPPSYDPEADCITSTWRTPEYLTDVFLDRESTGEKKELVRSACTSRGIEADFQLPHDLDVKSDKHREKATTVAQRAIPLTAPSLLPPRVALMVDVGGQKCSWMMDQDRALLNGKVFTEATNACIGADDRRNLSLTPFLCISPVETILRNPQCGQRDHQVLKPVEFFEGNALVDQTHAFKLLVTNQRRVEGQNKDAPTSSKPARAQVGGTYCPIHHVLASPPMSTAPAVVISAHTVELGGLEVGAPTCRAGRSIPKMTPGEPVHTKSASRLANTETDSPTASPESLAPGLLNEASVELEGLEGPFRFSIDTLDKPSEACTSRCPSRTIGNVRPPTPTTIHFPPSVFCLSATYLLVLVLVSVTIRTVGITHRRQPLGGELTPYRAWEREGIGTCA</sequence>
<keyword evidence="4" id="KW-1185">Reference proteome</keyword>
<name>A0AAD6YJZ9_9AGAR</name>
<protein>
    <submittedName>
        <fullName evidence="3">Uncharacterized protein</fullName>
    </submittedName>
</protein>
<gene>
    <name evidence="3" type="ORF">GGX14DRAFT_390575</name>
</gene>
<proteinExistence type="predicted"/>
<feature type="transmembrane region" description="Helical" evidence="2">
    <location>
        <begin position="359"/>
        <end position="381"/>
    </location>
</feature>
<comment type="caution">
    <text evidence="3">The sequence shown here is derived from an EMBL/GenBank/DDBJ whole genome shotgun (WGS) entry which is preliminary data.</text>
</comment>
<dbReference type="Proteomes" id="UP001219525">
    <property type="component" value="Unassembled WGS sequence"/>
</dbReference>
<evidence type="ECO:0000313" key="4">
    <source>
        <dbReference type="Proteomes" id="UP001219525"/>
    </source>
</evidence>
<keyword evidence="2" id="KW-0472">Membrane</keyword>
<keyword evidence="2" id="KW-0812">Transmembrane</keyword>
<feature type="region of interest" description="Disordered" evidence="1">
    <location>
        <begin position="269"/>
        <end position="305"/>
    </location>
</feature>
<dbReference type="AlphaFoldDB" id="A0AAD6YJZ9"/>
<dbReference type="EMBL" id="JARJCW010000013">
    <property type="protein sequence ID" value="KAJ7217815.1"/>
    <property type="molecule type" value="Genomic_DNA"/>
</dbReference>
<evidence type="ECO:0000256" key="2">
    <source>
        <dbReference type="SAM" id="Phobius"/>
    </source>
</evidence>
<evidence type="ECO:0000256" key="1">
    <source>
        <dbReference type="SAM" id="MobiDB-lite"/>
    </source>
</evidence>
<keyword evidence="2" id="KW-1133">Transmembrane helix</keyword>
<feature type="compositionally biased region" description="Polar residues" evidence="1">
    <location>
        <begin position="284"/>
        <end position="301"/>
    </location>
</feature>
<organism evidence="3 4">
    <name type="scientific">Mycena pura</name>
    <dbReference type="NCBI Taxonomy" id="153505"/>
    <lineage>
        <taxon>Eukaryota</taxon>
        <taxon>Fungi</taxon>
        <taxon>Dikarya</taxon>
        <taxon>Basidiomycota</taxon>
        <taxon>Agaricomycotina</taxon>
        <taxon>Agaricomycetes</taxon>
        <taxon>Agaricomycetidae</taxon>
        <taxon>Agaricales</taxon>
        <taxon>Marasmiineae</taxon>
        <taxon>Mycenaceae</taxon>
        <taxon>Mycena</taxon>
    </lineage>
</organism>